<evidence type="ECO:0000256" key="8">
    <source>
        <dbReference type="ARBA" id="ARBA00023180"/>
    </source>
</evidence>
<keyword evidence="3" id="KW-1003">Cell membrane</keyword>
<evidence type="ECO:0000256" key="4">
    <source>
        <dbReference type="ARBA" id="ARBA00022692"/>
    </source>
</evidence>
<evidence type="ECO:0000256" key="7">
    <source>
        <dbReference type="ARBA" id="ARBA00023170"/>
    </source>
</evidence>
<dbReference type="Pfam" id="PF00060">
    <property type="entry name" value="Lig_chan"/>
    <property type="match status" value="1"/>
</dbReference>
<dbReference type="AlphaFoldDB" id="E9GDQ5"/>
<dbReference type="PANTHER" id="PTHR42643:SF24">
    <property type="entry name" value="IONOTROPIC RECEPTOR 60A"/>
    <property type="match status" value="1"/>
</dbReference>
<dbReference type="PhylomeDB" id="E9GDQ5"/>
<dbReference type="OMA" id="SELHNCA"/>
<accession>E9GDQ5</accession>
<evidence type="ECO:0000256" key="9">
    <source>
        <dbReference type="SAM" id="Phobius"/>
    </source>
</evidence>
<dbReference type="InterPro" id="IPR001320">
    <property type="entry name" value="Iontro_rcpt_C"/>
</dbReference>
<dbReference type="Gene3D" id="1.10.287.70">
    <property type="match status" value="1"/>
</dbReference>
<evidence type="ECO:0000256" key="3">
    <source>
        <dbReference type="ARBA" id="ARBA00022475"/>
    </source>
</evidence>
<dbReference type="GO" id="GO:0050906">
    <property type="term" value="P:detection of stimulus involved in sensory perception"/>
    <property type="evidence" value="ECO:0007669"/>
    <property type="project" value="UniProtKB-ARBA"/>
</dbReference>
<keyword evidence="5 9" id="KW-1133">Transmembrane helix</keyword>
<dbReference type="PANTHER" id="PTHR42643">
    <property type="entry name" value="IONOTROPIC RECEPTOR 20A-RELATED"/>
    <property type="match status" value="1"/>
</dbReference>
<dbReference type="OrthoDB" id="6347459at2759"/>
<evidence type="ECO:0000313" key="12">
    <source>
        <dbReference type="EMBL" id="EFX82435.1"/>
    </source>
</evidence>
<evidence type="ECO:0000256" key="2">
    <source>
        <dbReference type="ARBA" id="ARBA00008685"/>
    </source>
</evidence>
<protein>
    <recommendedName>
        <fullName evidence="11">Ionotropic glutamate receptor C-terminal domain-containing protein</fullName>
    </recommendedName>
</protein>
<feature type="signal peptide" evidence="10">
    <location>
        <begin position="1"/>
        <end position="24"/>
    </location>
</feature>
<feature type="transmembrane region" description="Helical" evidence="9">
    <location>
        <begin position="215"/>
        <end position="240"/>
    </location>
</feature>
<dbReference type="InterPro" id="IPR052192">
    <property type="entry name" value="Insect_Ionotropic_Sensory_Rcpt"/>
</dbReference>
<dbReference type="Gene3D" id="3.40.190.10">
    <property type="entry name" value="Periplasmic binding protein-like II"/>
    <property type="match status" value="1"/>
</dbReference>
<keyword evidence="10" id="KW-0732">Signal</keyword>
<dbReference type="KEGG" id="dpx:DAPPUDRAFT_316697"/>
<gene>
    <name evidence="12" type="ORF">DAPPUDRAFT_316697</name>
</gene>
<dbReference type="HOGENOM" id="CLU_007257_4_2_1"/>
<keyword evidence="8" id="KW-0325">Glycoprotein</keyword>
<keyword evidence="7" id="KW-0675">Receptor</keyword>
<feature type="domain" description="Ionotropic glutamate receptor C-terminal" evidence="11">
    <location>
        <begin position="145"/>
        <end position="427"/>
    </location>
</feature>
<proteinExistence type="inferred from homology"/>
<dbReference type="FunFam" id="1.10.287.70:FF:000302">
    <property type="entry name" value="Uncharacterized protein"/>
    <property type="match status" value="1"/>
</dbReference>
<evidence type="ECO:0000259" key="11">
    <source>
        <dbReference type="Pfam" id="PF00060"/>
    </source>
</evidence>
<evidence type="ECO:0000256" key="10">
    <source>
        <dbReference type="SAM" id="SignalP"/>
    </source>
</evidence>
<comment type="subcellular location">
    <subcellularLocation>
        <location evidence="1">Cell membrane</location>
        <topology evidence="1">Multi-pass membrane protein</topology>
    </subcellularLocation>
</comment>
<keyword evidence="6 9" id="KW-0472">Membrane</keyword>
<dbReference type="SUPFAM" id="SSF53850">
    <property type="entry name" value="Periplasmic binding protein-like II"/>
    <property type="match status" value="1"/>
</dbReference>
<keyword evidence="13" id="KW-1185">Reference proteome</keyword>
<evidence type="ECO:0000256" key="1">
    <source>
        <dbReference type="ARBA" id="ARBA00004651"/>
    </source>
</evidence>
<dbReference type="InParanoid" id="E9GDQ5"/>
<dbReference type="EMBL" id="GL732540">
    <property type="protein sequence ID" value="EFX82435.1"/>
    <property type="molecule type" value="Genomic_DNA"/>
</dbReference>
<feature type="chain" id="PRO_5003240874" description="Ionotropic glutamate receptor C-terminal domain-containing protein" evidence="10">
    <location>
        <begin position="25"/>
        <end position="448"/>
    </location>
</feature>
<dbReference type="GO" id="GO:0015276">
    <property type="term" value="F:ligand-gated monoatomic ion channel activity"/>
    <property type="evidence" value="ECO:0007669"/>
    <property type="project" value="InterPro"/>
</dbReference>
<keyword evidence="4 9" id="KW-0812">Transmembrane</keyword>
<comment type="similarity">
    <text evidence="2">Belongs to the glutamate-gated ion channel (TC 1.A.10.1) family.</text>
</comment>
<reference evidence="12 13" key="1">
    <citation type="journal article" date="2011" name="Science">
        <title>The ecoresponsive genome of Daphnia pulex.</title>
        <authorList>
            <person name="Colbourne J.K."/>
            <person name="Pfrender M.E."/>
            <person name="Gilbert D."/>
            <person name="Thomas W.K."/>
            <person name="Tucker A."/>
            <person name="Oakley T.H."/>
            <person name="Tokishita S."/>
            <person name="Aerts A."/>
            <person name="Arnold G.J."/>
            <person name="Basu M.K."/>
            <person name="Bauer D.J."/>
            <person name="Caceres C.E."/>
            <person name="Carmel L."/>
            <person name="Casola C."/>
            <person name="Choi J.H."/>
            <person name="Detter J.C."/>
            <person name="Dong Q."/>
            <person name="Dusheyko S."/>
            <person name="Eads B.D."/>
            <person name="Frohlich T."/>
            <person name="Geiler-Samerotte K.A."/>
            <person name="Gerlach D."/>
            <person name="Hatcher P."/>
            <person name="Jogdeo S."/>
            <person name="Krijgsveld J."/>
            <person name="Kriventseva E.V."/>
            <person name="Kultz D."/>
            <person name="Laforsch C."/>
            <person name="Lindquist E."/>
            <person name="Lopez J."/>
            <person name="Manak J.R."/>
            <person name="Muller J."/>
            <person name="Pangilinan J."/>
            <person name="Patwardhan R.P."/>
            <person name="Pitluck S."/>
            <person name="Pritham E.J."/>
            <person name="Rechtsteiner A."/>
            <person name="Rho M."/>
            <person name="Rogozin I.B."/>
            <person name="Sakarya O."/>
            <person name="Salamov A."/>
            <person name="Schaack S."/>
            <person name="Shapiro H."/>
            <person name="Shiga Y."/>
            <person name="Skalitzky C."/>
            <person name="Smith Z."/>
            <person name="Souvorov A."/>
            <person name="Sung W."/>
            <person name="Tang Z."/>
            <person name="Tsuchiya D."/>
            <person name="Tu H."/>
            <person name="Vos H."/>
            <person name="Wang M."/>
            <person name="Wolf Y.I."/>
            <person name="Yamagata H."/>
            <person name="Yamada T."/>
            <person name="Ye Y."/>
            <person name="Shaw J.R."/>
            <person name="Andrews J."/>
            <person name="Crease T.J."/>
            <person name="Tang H."/>
            <person name="Lucas S.M."/>
            <person name="Robertson H.M."/>
            <person name="Bork P."/>
            <person name="Koonin E.V."/>
            <person name="Zdobnov E.M."/>
            <person name="Grigoriev I.V."/>
            <person name="Lynch M."/>
            <person name="Boore J.L."/>
        </authorList>
    </citation>
    <scope>NUCLEOTIDE SEQUENCE [LARGE SCALE GENOMIC DNA]</scope>
</reference>
<evidence type="ECO:0000313" key="13">
    <source>
        <dbReference type="Proteomes" id="UP000000305"/>
    </source>
</evidence>
<dbReference type="Proteomes" id="UP000000305">
    <property type="component" value="Unassembled WGS sequence"/>
</dbReference>
<dbReference type="eggNOG" id="KOG4440">
    <property type="taxonomic scope" value="Eukaryota"/>
</dbReference>
<feature type="transmembrane region" description="Helical" evidence="9">
    <location>
        <begin position="420"/>
        <end position="443"/>
    </location>
</feature>
<organism evidence="12 13">
    <name type="scientific">Daphnia pulex</name>
    <name type="common">Water flea</name>
    <dbReference type="NCBI Taxonomy" id="6669"/>
    <lineage>
        <taxon>Eukaryota</taxon>
        <taxon>Metazoa</taxon>
        <taxon>Ecdysozoa</taxon>
        <taxon>Arthropoda</taxon>
        <taxon>Crustacea</taxon>
        <taxon>Branchiopoda</taxon>
        <taxon>Diplostraca</taxon>
        <taxon>Cladocera</taxon>
        <taxon>Anomopoda</taxon>
        <taxon>Daphniidae</taxon>
        <taxon>Daphnia</taxon>
    </lineage>
</organism>
<sequence>MSIFFTLFIFIICFQIQNDLLVSSSHLNTLNGQHLHPRWKGNPKGLTGPLNGGVFLDTLADRFNFTYEMVRVTENRLEPQGKEQGLFNYLWNQQSDLLVVGVTLSIARFKVVDLSVPWVFETYAFLIPVQDDTANINGVVKPFQWPVWLGLIVSIVCVTVALIVVDRPRNANLVRDREHTAKRKSGRAGKQYLYVFGNLMSQSGPCTSKRLSFRLVAGVWCLAAFIFVQAYTSILFTYVVSPVNEPLINSVYDIIERNDVQLLTRKGSTMNILVSNSNATPIYIKLKKKLDIFPNSRCNLVSECINFITPGSRNTFVDARTAHMETIKRRYDETKKCDLQLAKEPFLGGYASFALQKNSRYTDTINKGLLELQQTGIIDKWDWLFHPTPHQCMANVINSGKKRPETKNLSISLKNLTGAFVVYFIGFSFSFLTFLCELIISIAKRQKF</sequence>
<name>E9GDQ5_DAPPU</name>
<feature type="transmembrane region" description="Helical" evidence="9">
    <location>
        <begin position="145"/>
        <end position="165"/>
    </location>
</feature>
<evidence type="ECO:0000256" key="5">
    <source>
        <dbReference type="ARBA" id="ARBA00022989"/>
    </source>
</evidence>
<evidence type="ECO:0000256" key="6">
    <source>
        <dbReference type="ARBA" id="ARBA00023136"/>
    </source>
</evidence>
<dbReference type="FunCoup" id="E9GDQ5">
    <property type="interactions" value="63"/>
</dbReference>
<dbReference type="GO" id="GO:0005886">
    <property type="term" value="C:plasma membrane"/>
    <property type="evidence" value="ECO:0007669"/>
    <property type="project" value="UniProtKB-SubCell"/>
</dbReference>